<accession>A0A6B0U9Y0</accession>
<evidence type="ECO:0000313" key="2">
    <source>
        <dbReference type="EMBL" id="MXU89369.1"/>
    </source>
</evidence>
<sequence>MLFNIYQLACALTFLTLIFIESYLFATMIIDLSFTLHFLCPKPCKRHCADISVPLIICWRLTSAIFRLISTILRLMVAILRLTSAIFMLVLAIWRLSQSYWHSGWPS</sequence>
<keyword evidence="1" id="KW-0472">Membrane</keyword>
<evidence type="ECO:0000256" key="1">
    <source>
        <dbReference type="SAM" id="Phobius"/>
    </source>
</evidence>
<proteinExistence type="predicted"/>
<dbReference type="AlphaFoldDB" id="A0A6B0U9Y0"/>
<feature type="transmembrane region" description="Helical" evidence="1">
    <location>
        <begin position="75"/>
        <end position="94"/>
    </location>
</feature>
<protein>
    <submittedName>
        <fullName evidence="2">Uncharacterized protein</fullName>
    </submittedName>
</protein>
<keyword evidence="1" id="KW-0812">Transmembrane</keyword>
<keyword evidence="1" id="KW-1133">Transmembrane helix</keyword>
<reference evidence="2" key="1">
    <citation type="submission" date="2019-12" db="EMBL/GenBank/DDBJ databases">
        <title>An insight into the sialome of adult female Ixodes ricinus ticks feeding for 6 days.</title>
        <authorList>
            <person name="Perner J."/>
            <person name="Ribeiro J.M.C."/>
        </authorList>
    </citation>
    <scope>NUCLEOTIDE SEQUENCE</scope>
    <source>
        <strain evidence="2">Semi-engorged</strain>
        <tissue evidence="2">Salivary glands</tissue>
    </source>
</reference>
<dbReference type="EMBL" id="GIFC01007286">
    <property type="protein sequence ID" value="MXU89369.1"/>
    <property type="molecule type" value="Transcribed_RNA"/>
</dbReference>
<organism evidence="2">
    <name type="scientific">Ixodes ricinus</name>
    <name type="common">Common tick</name>
    <name type="synonym">Acarus ricinus</name>
    <dbReference type="NCBI Taxonomy" id="34613"/>
    <lineage>
        <taxon>Eukaryota</taxon>
        <taxon>Metazoa</taxon>
        <taxon>Ecdysozoa</taxon>
        <taxon>Arthropoda</taxon>
        <taxon>Chelicerata</taxon>
        <taxon>Arachnida</taxon>
        <taxon>Acari</taxon>
        <taxon>Parasitiformes</taxon>
        <taxon>Ixodida</taxon>
        <taxon>Ixodoidea</taxon>
        <taxon>Ixodidae</taxon>
        <taxon>Ixodinae</taxon>
        <taxon>Ixodes</taxon>
    </lineage>
</organism>
<feature type="transmembrane region" description="Helical" evidence="1">
    <location>
        <begin position="6"/>
        <end position="30"/>
    </location>
</feature>
<name>A0A6B0U9Y0_IXORI</name>